<proteinExistence type="predicted"/>
<protein>
    <submittedName>
        <fullName evidence="1">Uncharacterized protein</fullName>
    </submittedName>
</protein>
<dbReference type="EMBL" id="VTDN01000004">
    <property type="protein sequence ID" value="MEB5476758.1"/>
    <property type="molecule type" value="Genomic_DNA"/>
</dbReference>
<evidence type="ECO:0000313" key="1">
    <source>
        <dbReference type="EMBL" id="MEB5476758.1"/>
    </source>
</evidence>
<organism evidence="1 2">
    <name type="scientific">Acinetobacter pollinis</name>
    <dbReference type="NCBI Taxonomy" id="2605270"/>
    <lineage>
        <taxon>Bacteria</taxon>
        <taxon>Pseudomonadati</taxon>
        <taxon>Pseudomonadota</taxon>
        <taxon>Gammaproteobacteria</taxon>
        <taxon>Moraxellales</taxon>
        <taxon>Moraxellaceae</taxon>
        <taxon>Acinetobacter</taxon>
    </lineage>
</organism>
<gene>
    <name evidence="1" type="ORF">I2F25_06835</name>
</gene>
<dbReference type="RefSeq" id="WP_277094799.1">
    <property type="nucleotide sequence ID" value="NZ_VTDN01000004.1"/>
</dbReference>
<reference evidence="1 2" key="1">
    <citation type="submission" date="2019-08" db="EMBL/GenBank/DDBJ databases">
        <title>Five species of Acinetobacter isolated from floral nectar and animal pollinators.</title>
        <authorList>
            <person name="Hendry T.A."/>
        </authorList>
    </citation>
    <scope>NUCLEOTIDE SEQUENCE [LARGE SCALE GENOMIC DNA]</scope>
    <source>
        <strain evidence="1 2">MD18.27</strain>
    </source>
</reference>
<dbReference type="Pfam" id="PF20228">
    <property type="entry name" value="DUF6587"/>
    <property type="match status" value="1"/>
</dbReference>
<name>A0ABU6DSF8_9GAMM</name>
<evidence type="ECO:0000313" key="2">
    <source>
        <dbReference type="Proteomes" id="UP001339883"/>
    </source>
</evidence>
<comment type="caution">
    <text evidence="1">The sequence shown here is derived from an EMBL/GenBank/DDBJ whole genome shotgun (WGS) entry which is preliminary data.</text>
</comment>
<dbReference type="InterPro" id="IPR046494">
    <property type="entry name" value="DUF6587"/>
</dbReference>
<keyword evidence="2" id="KW-1185">Reference proteome</keyword>
<dbReference type="Proteomes" id="UP001339883">
    <property type="component" value="Unassembled WGS sequence"/>
</dbReference>
<sequence length="85" mass="9456">MVETLIVAALVIWSAIYTFKKVFPKSAYKVFNHLANICERQGWHKIANWIRPDMVAGCGGGCDCSSSPSKSKVKVPETVEAVKWK</sequence>
<accession>A0ABU6DSF8</accession>